<dbReference type="AlphaFoldDB" id="A0A0N0U749"/>
<dbReference type="EMBL" id="KQ435720">
    <property type="protein sequence ID" value="KOX78608.1"/>
    <property type="molecule type" value="Genomic_DNA"/>
</dbReference>
<evidence type="ECO:0000313" key="3">
    <source>
        <dbReference type="Proteomes" id="UP000053105"/>
    </source>
</evidence>
<dbReference type="OrthoDB" id="6159439at2759"/>
<dbReference type="STRING" id="166423.A0A0N0U749"/>
<organism evidence="2 3">
    <name type="scientific">Melipona quadrifasciata</name>
    <dbReference type="NCBI Taxonomy" id="166423"/>
    <lineage>
        <taxon>Eukaryota</taxon>
        <taxon>Metazoa</taxon>
        <taxon>Ecdysozoa</taxon>
        <taxon>Arthropoda</taxon>
        <taxon>Hexapoda</taxon>
        <taxon>Insecta</taxon>
        <taxon>Pterygota</taxon>
        <taxon>Neoptera</taxon>
        <taxon>Endopterygota</taxon>
        <taxon>Hymenoptera</taxon>
        <taxon>Apocrita</taxon>
        <taxon>Aculeata</taxon>
        <taxon>Apoidea</taxon>
        <taxon>Anthophila</taxon>
        <taxon>Apidae</taxon>
        <taxon>Melipona</taxon>
    </lineage>
</organism>
<dbReference type="Proteomes" id="UP000053105">
    <property type="component" value="Unassembled WGS sequence"/>
</dbReference>
<accession>A0A0N0U749</accession>
<evidence type="ECO:0000313" key="2">
    <source>
        <dbReference type="EMBL" id="KOX78608.1"/>
    </source>
</evidence>
<name>A0A0N0U749_9HYME</name>
<feature type="compositionally biased region" description="Low complexity" evidence="1">
    <location>
        <begin position="30"/>
        <end position="48"/>
    </location>
</feature>
<protein>
    <submittedName>
        <fullName evidence="2">Uncharacterized protein</fullName>
    </submittedName>
</protein>
<feature type="region of interest" description="Disordered" evidence="1">
    <location>
        <begin position="15"/>
        <end position="76"/>
    </location>
</feature>
<keyword evidence="3" id="KW-1185">Reference proteome</keyword>
<gene>
    <name evidence="2" type="ORF">WN51_07469</name>
</gene>
<reference evidence="2 3" key="1">
    <citation type="submission" date="2015-07" db="EMBL/GenBank/DDBJ databases">
        <title>The genome of Melipona quadrifasciata.</title>
        <authorList>
            <person name="Pan H."/>
            <person name="Kapheim K."/>
        </authorList>
    </citation>
    <scope>NUCLEOTIDE SEQUENCE [LARGE SCALE GENOMIC DNA]</scope>
    <source>
        <strain evidence="2">0111107301</strain>
        <tissue evidence="2">Whole body</tissue>
    </source>
</reference>
<proteinExistence type="predicted"/>
<sequence length="299" mass="32159">MSSYFANSYIPDLRNGGVEHPHQHQQHYGAAVQVPQQTQSVQQQSQQAGDPCDPSLLRQGVPGHHYGAAGSQQDIPYPRFPPYNRMDMRNATYYQHQQEHGSMDGMGGYRSTSPSPGMGHMGHTPTPNGHPSTPIVYASCKLQAAAVDHQDAGALPGICPVKPPRFPGTLRGTFALHRGRANIGGTHCCSHTCSGNYSDEINSNDGAATRFSEEPTFLGTTSKLERAYNAPLCEAALKSEYASKVDWQKHIHIVSQFATAYAHSRMLNQSIGNVLITETGMSVAAGGGGGRGKQKQMSG</sequence>
<evidence type="ECO:0000256" key="1">
    <source>
        <dbReference type="SAM" id="MobiDB-lite"/>
    </source>
</evidence>